<reference evidence="2 3" key="1">
    <citation type="journal article" date="2018" name="Front. Plant Sci.">
        <title>Red Clover (Trifolium pratense) and Zigzag Clover (T. medium) - A Picture of Genomic Similarities and Differences.</title>
        <authorList>
            <person name="Dluhosova J."/>
            <person name="Istvanek J."/>
            <person name="Nedelnik J."/>
            <person name="Repkova J."/>
        </authorList>
    </citation>
    <scope>NUCLEOTIDE SEQUENCE [LARGE SCALE GENOMIC DNA]</scope>
    <source>
        <strain evidence="3">cv. 10/8</strain>
        <tissue evidence="2">Leaf</tissue>
    </source>
</reference>
<feature type="compositionally biased region" description="Basic and acidic residues" evidence="1">
    <location>
        <begin position="31"/>
        <end position="43"/>
    </location>
</feature>
<dbReference type="EMBL" id="LXQA010645416">
    <property type="protein sequence ID" value="MCI63887.1"/>
    <property type="molecule type" value="Genomic_DNA"/>
</dbReference>
<accession>A0A392TTX2</accession>
<keyword evidence="3" id="KW-1185">Reference proteome</keyword>
<evidence type="ECO:0000313" key="3">
    <source>
        <dbReference type="Proteomes" id="UP000265520"/>
    </source>
</evidence>
<comment type="caution">
    <text evidence="2">The sequence shown here is derived from an EMBL/GenBank/DDBJ whole genome shotgun (WGS) entry which is preliminary data.</text>
</comment>
<evidence type="ECO:0000313" key="2">
    <source>
        <dbReference type="EMBL" id="MCI63887.1"/>
    </source>
</evidence>
<dbReference type="AlphaFoldDB" id="A0A392TTX2"/>
<proteinExistence type="predicted"/>
<feature type="region of interest" description="Disordered" evidence="1">
    <location>
        <begin position="31"/>
        <end position="63"/>
    </location>
</feature>
<name>A0A392TTX2_9FABA</name>
<organism evidence="2 3">
    <name type="scientific">Trifolium medium</name>
    <dbReference type="NCBI Taxonomy" id="97028"/>
    <lineage>
        <taxon>Eukaryota</taxon>
        <taxon>Viridiplantae</taxon>
        <taxon>Streptophyta</taxon>
        <taxon>Embryophyta</taxon>
        <taxon>Tracheophyta</taxon>
        <taxon>Spermatophyta</taxon>
        <taxon>Magnoliopsida</taxon>
        <taxon>eudicotyledons</taxon>
        <taxon>Gunneridae</taxon>
        <taxon>Pentapetalae</taxon>
        <taxon>rosids</taxon>
        <taxon>fabids</taxon>
        <taxon>Fabales</taxon>
        <taxon>Fabaceae</taxon>
        <taxon>Papilionoideae</taxon>
        <taxon>50 kb inversion clade</taxon>
        <taxon>NPAAA clade</taxon>
        <taxon>Hologalegina</taxon>
        <taxon>IRL clade</taxon>
        <taxon>Trifolieae</taxon>
        <taxon>Trifolium</taxon>
    </lineage>
</organism>
<dbReference type="Proteomes" id="UP000265520">
    <property type="component" value="Unassembled WGS sequence"/>
</dbReference>
<evidence type="ECO:0000256" key="1">
    <source>
        <dbReference type="SAM" id="MobiDB-lite"/>
    </source>
</evidence>
<sequence>MLFMSSLLGEIKRKKATEHLKIPRCSDIKRRETEVSSLQREKATGSCRKPKIPGLSERKRQTL</sequence>
<feature type="non-terminal residue" evidence="2">
    <location>
        <position position="63"/>
    </location>
</feature>
<protein>
    <submittedName>
        <fullName evidence="2">Uncharacterized protein</fullName>
    </submittedName>
</protein>